<evidence type="ECO:0000313" key="1">
    <source>
        <dbReference type="EMBL" id="KHG00219.1"/>
    </source>
</evidence>
<accession>A0A0B0ML82</accession>
<sequence length="12" mass="1449">MWATRVKNSRPC</sequence>
<comment type="caution">
    <text evidence="1">The sequence shown here is derived from an EMBL/GenBank/DDBJ whole genome shotgun (WGS) entry which is preliminary data.</text>
</comment>
<evidence type="ECO:0000313" key="2">
    <source>
        <dbReference type="Proteomes" id="UP000032142"/>
    </source>
</evidence>
<protein>
    <submittedName>
        <fullName evidence="1">Uncharacterized protein</fullName>
    </submittedName>
</protein>
<organism evidence="1 2">
    <name type="scientific">Gossypium arboreum</name>
    <name type="common">Tree cotton</name>
    <name type="synonym">Gossypium nanking</name>
    <dbReference type="NCBI Taxonomy" id="29729"/>
    <lineage>
        <taxon>Eukaryota</taxon>
        <taxon>Viridiplantae</taxon>
        <taxon>Streptophyta</taxon>
        <taxon>Embryophyta</taxon>
        <taxon>Tracheophyta</taxon>
        <taxon>Spermatophyta</taxon>
        <taxon>Magnoliopsida</taxon>
        <taxon>eudicotyledons</taxon>
        <taxon>Gunneridae</taxon>
        <taxon>Pentapetalae</taxon>
        <taxon>rosids</taxon>
        <taxon>malvids</taxon>
        <taxon>Malvales</taxon>
        <taxon>Malvaceae</taxon>
        <taxon>Malvoideae</taxon>
        <taxon>Gossypium</taxon>
    </lineage>
</organism>
<dbReference type="Proteomes" id="UP000032142">
    <property type="component" value="Unassembled WGS sequence"/>
</dbReference>
<name>A0A0B0ML82_GOSAR</name>
<proteinExistence type="predicted"/>
<dbReference type="EMBL" id="JRRC01118690">
    <property type="protein sequence ID" value="KHG00219.1"/>
    <property type="molecule type" value="Genomic_DNA"/>
</dbReference>
<reference evidence="2" key="1">
    <citation type="submission" date="2014-09" db="EMBL/GenBank/DDBJ databases">
        <authorList>
            <person name="Mudge J."/>
            <person name="Ramaraj T."/>
            <person name="Lindquist I.E."/>
            <person name="Bharti A.K."/>
            <person name="Sundararajan A."/>
            <person name="Cameron C.T."/>
            <person name="Woodward J.E."/>
            <person name="May G.D."/>
            <person name="Brubaker C."/>
            <person name="Broadhvest J."/>
            <person name="Wilkins T.A."/>
        </authorList>
    </citation>
    <scope>NUCLEOTIDE SEQUENCE</scope>
    <source>
        <strain evidence="2">cv. AKA8401</strain>
    </source>
</reference>
<gene>
    <name evidence="1" type="ORF">F383_38922</name>
</gene>
<keyword evidence="2" id="KW-1185">Reference proteome</keyword>